<gene>
    <name evidence="1" type="ORF">KGQ19_32885</name>
</gene>
<organism evidence="1 2">
    <name type="scientific">Catenulispora pinistramenti</name>
    <dbReference type="NCBI Taxonomy" id="2705254"/>
    <lineage>
        <taxon>Bacteria</taxon>
        <taxon>Bacillati</taxon>
        <taxon>Actinomycetota</taxon>
        <taxon>Actinomycetes</taxon>
        <taxon>Catenulisporales</taxon>
        <taxon>Catenulisporaceae</taxon>
        <taxon>Catenulispora</taxon>
    </lineage>
</organism>
<sequence>MRVNENPNQTPMKPLIVTCPACAGTGRVLGDDSQVRVACRLCWEHGVVARIAAEQYLRAKEDALPTS</sequence>
<dbReference type="RefSeq" id="WP_212016532.1">
    <property type="nucleotide sequence ID" value="NZ_JAAFYZ010000150.1"/>
</dbReference>
<evidence type="ECO:0000313" key="1">
    <source>
        <dbReference type="EMBL" id="MBS2551676.1"/>
    </source>
</evidence>
<comment type="caution">
    <text evidence="1">The sequence shown here is derived from an EMBL/GenBank/DDBJ whole genome shotgun (WGS) entry which is preliminary data.</text>
</comment>
<proteinExistence type="predicted"/>
<protein>
    <submittedName>
        <fullName evidence="1">Uncharacterized protein</fullName>
    </submittedName>
</protein>
<accession>A0ABS5L016</accession>
<dbReference type="Proteomes" id="UP000730482">
    <property type="component" value="Unassembled WGS sequence"/>
</dbReference>
<name>A0ABS5L016_9ACTN</name>
<reference evidence="1 2" key="1">
    <citation type="submission" date="2020-02" db="EMBL/GenBank/DDBJ databases">
        <title>Acidophilic actinobacteria isolated from forest soil.</title>
        <authorList>
            <person name="Golinska P."/>
        </authorList>
    </citation>
    <scope>NUCLEOTIDE SEQUENCE [LARGE SCALE GENOMIC DNA]</scope>
    <source>
        <strain evidence="1 2">NL8</strain>
    </source>
</reference>
<dbReference type="EMBL" id="JAAFYZ010000150">
    <property type="protein sequence ID" value="MBS2551676.1"/>
    <property type="molecule type" value="Genomic_DNA"/>
</dbReference>
<evidence type="ECO:0000313" key="2">
    <source>
        <dbReference type="Proteomes" id="UP000730482"/>
    </source>
</evidence>
<keyword evidence="2" id="KW-1185">Reference proteome</keyword>